<dbReference type="AlphaFoldDB" id="A0A7G5DTT4"/>
<organism evidence="3 4">
    <name type="scientific">Pseudomonas berkeleyensis</name>
    <dbReference type="NCBI Taxonomy" id="2726956"/>
    <lineage>
        <taxon>Bacteria</taxon>
        <taxon>Pseudomonadati</taxon>
        <taxon>Pseudomonadota</taxon>
        <taxon>Gammaproteobacteria</taxon>
        <taxon>Pseudomonadales</taxon>
        <taxon>Pseudomonadaceae</taxon>
        <taxon>Pseudomonas</taxon>
    </lineage>
</organism>
<dbReference type="Proteomes" id="UP000515276">
    <property type="component" value="Chromosome"/>
</dbReference>
<evidence type="ECO:0000256" key="1">
    <source>
        <dbReference type="SAM" id="Coils"/>
    </source>
</evidence>
<keyword evidence="2" id="KW-0472">Membrane</keyword>
<dbReference type="RefSeq" id="WP_182371010.1">
    <property type="nucleotide sequence ID" value="NZ_CP059139.1"/>
</dbReference>
<feature type="transmembrane region" description="Helical" evidence="2">
    <location>
        <begin position="6"/>
        <end position="26"/>
    </location>
</feature>
<proteinExistence type="predicted"/>
<sequence>MTTPQIYGLFAMLTVAALAGFIFYCIGLRTGKAAGYEQGRTTGKHYWKKIVAGIRADLAEARDQLDIRTRDTASLRESMQHLERDLLQRLGAAAPLTPADQAVLLAVTDKLMLAASTFDSLNSPDHARTTRHLMAQVLGMADRLKIAAANTKPHPDSELIDFLATIANLKESDGEWCVELPVMFQPHRNANWREVIRHYQTELEKLENEHEEAQEAARDMEDAA</sequence>
<evidence type="ECO:0000256" key="2">
    <source>
        <dbReference type="SAM" id="Phobius"/>
    </source>
</evidence>
<feature type="coiled-coil region" evidence="1">
    <location>
        <begin position="189"/>
        <end position="223"/>
    </location>
</feature>
<gene>
    <name evidence="3" type="ORF">HS968_08895</name>
</gene>
<keyword evidence="4" id="KW-1185">Reference proteome</keyword>
<name>A0A7G5DTT4_9PSED</name>
<keyword evidence="1" id="KW-0175">Coiled coil</keyword>
<keyword evidence="2" id="KW-0812">Transmembrane</keyword>
<protein>
    <submittedName>
        <fullName evidence="3">Uncharacterized protein</fullName>
    </submittedName>
</protein>
<evidence type="ECO:0000313" key="4">
    <source>
        <dbReference type="Proteomes" id="UP000515276"/>
    </source>
</evidence>
<dbReference type="EMBL" id="CP059139">
    <property type="protein sequence ID" value="QMV65159.1"/>
    <property type="molecule type" value="Genomic_DNA"/>
</dbReference>
<reference evidence="3 4" key="1">
    <citation type="journal article" date="2020" name="G3 (Bethesda)">
        <title>CeMbio - The Caenorhabditis elegans Microbiome Resource.</title>
        <authorList>
            <person name="Dirksen P."/>
            <person name="Assie A."/>
            <person name="Zimmermann J."/>
            <person name="Zhang F."/>
            <person name="Tietje A.M."/>
            <person name="Marsh S.A."/>
            <person name="Felix M.A."/>
            <person name="Shapira M."/>
            <person name="Kaleta C."/>
            <person name="Schulenburg H."/>
            <person name="Samuel B."/>
        </authorList>
    </citation>
    <scope>NUCLEOTIDE SEQUENCE [LARGE SCALE GENOMIC DNA]</scope>
    <source>
        <strain evidence="3 4">MSPm1</strain>
    </source>
</reference>
<evidence type="ECO:0000313" key="3">
    <source>
        <dbReference type="EMBL" id="QMV65159.1"/>
    </source>
</evidence>
<keyword evidence="2" id="KW-1133">Transmembrane helix</keyword>
<accession>A0A7G5DTT4</accession>